<accession>A0ABR8XPY5</accession>
<name>A0ABR8XPY5_9BACL</name>
<dbReference type="Pfam" id="PF14206">
    <property type="entry name" value="Cys_rich_CPCC"/>
    <property type="match status" value="1"/>
</dbReference>
<protein>
    <recommendedName>
        <fullName evidence="1">Cysteine-rich CPCC domain-containing protein</fullName>
    </recommendedName>
</protein>
<proteinExistence type="predicted"/>
<reference evidence="2 3" key="1">
    <citation type="submission" date="2020-08" db="EMBL/GenBank/DDBJ databases">
        <title>A Genomic Blueprint of the Chicken Gut Microbiome.</title>
        <authorList>
            <person name="Gilroy R."/>
            <person name="Ravi A."/>
            <person name="Getino M."/>
            <person name="Pursley I."/>
            <person name="Horton D.L."/>
            <person name="Alikhan N.-F."/>
            <person name="Baker D."/>
            <person name="Gharbi K."/>
            <person name="Hall N."/>
            <person name="Watson M."/>
            <person name="Adriaenssens E.M."/>
            <person name="Foster-Nyarko E."/>
            <person name="Jarju S."/>
            <person name="Secka A."/>
            <person name="Antonio M."/>
            <person name="Oren A."/>
            <person name="Chaudhuri R."/>
            <person name="La Ragione R.M."/>
            <person name="Hildebrand F."/>
            <person name="Pallen M.J."/>
        </authorList>
    </citation>
    <scope>NUCLEOTIDE SEQUENCE [LARGE SCALE GENOMIC DNA]</scope>
    <source>
        <strain evidence="2 3">Sa1YVA6</strain>
    </source>
</reference>
<keyword evidence="3" id="KW-1185">Reference proteome</keyword>
<dbReference type="Proteomes" id="UP000600565">
    <property type="component" value="Unassembled WGS sequence"/>
</dbReference>
<dbReference type="RefSeq" id="WP_191704508.1">
    <property type="nucleotide sequence ID" value="NZ_JACSPW010000012.1"/>
</dbReference>
<feature type="domain" description="Cysteine-rich CPCC" evidence="1">
    <location>
        <begin position="3"/>
        <end position="77"/>
    </location>
</feature>
<evidence type="ECO:0000313" key="3">
    <source>
        <dbReference type="Proteomes" id="UP000600565"/>
    </source>
</evidence>
<evidence type="ECO:0000259" key="1">
    <source>
        <dbReference type="Pfam" id="PF14206"/>
    </source>
</evidence>
<dbReference type="InterPro" id="IPR025983">
    <property type="entry name" value="Cys_rich_CPCC"/>
</dbReference>
<sequence>MKYTCPCCGYKTLDEEPPGTYEICSICFWEDDGVQYEDPDYEGGANLPSLRKAQKNYVLFGACEESCIGAIRKPNENDVRDLDWKPL</sequence>
<dbReference type="EMBL" id="JACSPW010000012">
    <property type="protein sequence ID" value="MBD8034000.1"/>
    <property type="molecule type" value="Genomic_DNA"/>
</dbReference>
<gene>
    <name evidence="2" type="ORF">H9632_13090</name>
</gene>
<comment type="caution">
    <text evidence="2">The sequence shown here is derived from an EMBL/GenBank/DDBJ whole genome shotgun (WGS) entry which is preliminary data.</text>
</comment>
<evidence type="ECO:0000313" key="2">
    <source>
        <dbReference type="EMBL" id="MBD8034000.1"/>
    </source>
</evidence>
<organism evidence="2 3">
    <name type="scientific">Solibacillus merdavium</name>
    <dbReference type="NCBI Taxonomy" id="2762218"/>
    <lineage>
        <taxon>Bacteria</taxon>
        <taxon>Bacillati</taxon>
        <taxon>Bacillota</taxon>
        <taxon>Bacilli</taxon>
        <taxon>Bacillales</taxon>
        <taxon>Caryophanaceae</taxon>
        <taxon>Solibacillus</taxon>
    </lineage>
</organism>